<comment type="caution">
    <text evidence="1">The sequence shown here is derived from an EMBL/GenBank/DDBJ whole genome shotgun (WGS) entry which is preliminary data.</text>
</comment>
<gene>
    <name evidence="1" type="ORF">Vadar_013837</name>
</gene>
<keyword evidence="2" id="KW-1185">Reference proteome</keyword>
<evidence type="ECO:0000313" key="2">
    <source>
        <dbReference type="Proteomes" id="UP000828048"/>
    </source>
</evidence>
<accession>A0ACB7YDF9</accession>
<dbReference type="Proteomes" id="UP000828048">
    <property type="component" value="Chromosome 8"/>
</dbReference>
<name>A0ACB7YDF9_9ERIC</name>
<sequence length="268" mass="31155">MRAIALIQVVELLAYIEDKDLFVEFYWKNLSRRLLSDEDANDKHERLMLTKLKKVLFRLTYKMEQMVTDLALSKENQNHFEKYIGSNPNANPGINLTVSVLTRGLWPSYIYKSSDESDLYLPLEMAAALLLVNASDRLSYSEIETRLNMADDVLFRVLESLACACAKYQILNKLPSNKTIPLPPADERERVVEEVTKDRRYAINASIVHIMKSRKVLCLQELVTQCVEQLRLMFKANLKAIKKQIDNLITREYLERDKDNPKLIHYLV</sequence>
<reference evidence="1 2" key="1">
    <citation type="journal article" date="2021" name="Hortic Res">
        <title>High-quality reference genome and annotation aids understanding of berry development for evergreen blueberry (Vaccinium darrowii).</title>
        <authorList>
            <person name="Yu J."/>
            <person name="Hulse-Kemp A.M."/>
            <person name="Babiker E."/>
            <person name="Staton M."/>
        </authorList>
    </citation>
    <scope>NUCLEOTIDE SEQUENCE [LARGE SCALE GENOMIC DNA]</scope>
    <source>
        <strain evidence="2">cv. NJ 8807/NJ 8810</strain>
        <tissue evidence="1">Young leaf</tissue>
    </source>
</reference>
<organism evidence="1 2">
    <name type="scientific">Vaccinium darrowii</name>
    <dbReference type="NCBI Taxonomy" id="229202"/>
    <lineage>
        <taxon>Eukaryota</taxon>
        <taxon>Viridiplantae</taxon>
        <taxon>Streptophyta</taxon>
        <taxon>Embryophyta</taxon>
        <taxon>Tracheophyta</taxon>
        <taxon>Spermatophyta</taxon>
        <taxon>Magnoliopsida</taxon>
        <taxon>eudicotyledons</taxon>
        <taxon>Gunneridae</taxon>
        <taxon>Pentapetalae</taxon>
        <taxon>asterids</taxon>
        <taxon>Ericales</taxon>
        <taxon>Ericaceae</taxon>
        <taxon>Vaccinioideae</taxon>
        <taxon>Vaccinieae</taxon>
        <taxon>Vaccinium</taxon>
    </lineage>
</organism>
<evidence type="ECO:0000313" key="1">
    <source>
        <dbReference type="EMBL" id="KAH7851591.1"/>
    </source>
</evidence>
<protein>
    <submittedName>
        <fullName evidence="1">Uncharacterized protein</fullName>
    </submittedName>
</protein>
<proteinExistence type="predicted"/>
<dbReference type="EMBL" id="CM037158">
    <property type="protein sequence ID" value="KAH7851591.1"/>
    <property type="molecule type" value="Genomic_DNA"/>
</dbReference>